<comment type="similarity">
    <text evidence="2 7">Belongs to the peptidase M14 family.</text>
</comment>
<dbReference type="AlphaFoldDB" id="A0A6G2CQX4"/>
<dbReference type="SMART" id="SM00631">
    <property type="entry name" value="Zn_pept"/>
    <property type="match status" value="1"/>
</dbReference>
<dbReference type="PANTHER" id="PTHR11705:SF143">
    <property type="entry name" value="SLL0236 PROTEIN"/>
    <property type="match status" value="1"/>
</dbReference>
<evidence type="ECO:0000256" key="1">
    <source>
        <dbReference type="ARBA" id="ARBA00001947"/>
    </source>
</evidence>
<dbReference type="InterPro" id="IPR000834">
    <property type="entry name" value="Peptidase_M14"/>
</dbReference>
<dbReference type="EMBL" id="WMQV01000039">
    <property type="protein sequence ID" value="MTL95303.1"/>
    <property type="molecule type" value="Genomic_DNA"/>
</dbReference>
<evidence type="ECO:0000256" key="2">
    <source>
        <dbReference type="ARBA" id="ARBA00005988"/>
    </source>
</evidence>
<keyword evidence="4" id="KW-0378">Hydrolase</keyword>
<sequence>MLTTFKYDHYYLYDELKDCLKILQDKYPHLMSVESICETDEQKQVFAVTLTNQNTGAPHTKPAFYMDGNHHAGEVTGSMAAMHTIDYLVTNESPLLNDYTVYVIPRMSPDGAEAYLTSAEKLRSVNRNYPYEEKEAGLHPSDLDGDGVIRLMRVKSPYGAWKISSDDSRIMIKRQPDEVNGDFYNVYPEGEIVGFDGINIKLAKNKWGLDFNRNYPFGWFPDARQPGSGKYPLSNPENKAVADFIINHSNISLASTLHTSGGMIIYPPGIHPEKKAHPFDMKLYKTIGKMGTDETTYPCYNIFDAFLTDTVNYSSGAFDDWCYFTQGILTYTVELWDMKKHAGISHTWPRIAHQEVEKELEDYKKQLAWIDTNVSKEAGFKEWTKINHPQLGEVEIGGCDFKYTMQNCPPHLLQTDIENNTKFMLRQIATLPKLVFASVEVIQVAPNLYQMEVVVSNQGYLPTYVCEQAKTVKVDQPVTVSCVGEVKLINSEETQTIGHLEGFSGIKTEYSYDGIQTENHAPILKKVTWLIQAKTGTTVTLIATQPKAGRIEKSMSL</sequence>
<dbReference type="CDD" id="cd06905">
    <property type="entry name" value="M14-like"/>
    <property type="match status" value="1"/>
</dbReference>
<feature type="active site" description="Proton donor/acceptor" evidence="7">
    <location>
        <position position="334"/>
    </location>
</feature>
<keyword evidence="6" id="KW-0482">Metalloprotease</keyword>
<dbReference type="GO" id="GO:0006508">
    <property type="term" value="P:proteolysis"/>
    <property type="evidence" value="ECO:0007669"/>
    <property type="project" value="UniProtKB-KW"/>
</dbReference>
<gene>
    <name evidence="9" type="ORF">GMA64_12255</name>
</gene>
<dbReference type="GO" id="GO:0008270">
    <property type="term" value="F:zinc ion binding"/>
    <property type="evidence" value="ECO:0007669"/>
    <property type="project" value="InterPro"/>
</dbReference>
<accession>A0A6G2CQX4</accession>
<protein>
    <submittedName>
        <fullName evidence="9">Zinc carboxypeptidase</fullName>
    </submittedName>
</protein>
<keyword evidence="9" id="KW-0121">Carboxypeptidase</keyword>
<keyword evidence="5" id="KW-0862">Zinc</keyword>
<evidence type="ECO:0000256" key="3">
    <source>
        <dbReference type="ARBA" id="ARBA00022670"/>
    </source>
</evidence>
<keyword evidence="3" id="KW-0645">Protease</keyword>
<dbReference type="Gene3D" id="3.40.630.10">
    <property type="entry name" value="Zn peptidases"/>
    <property type="match status" value="1"/>
</dbReference>
<dbReference type="GO" id="GO:0004181">
    <property type="term" value="F:metallocarboxypeptidase activity"/>
    <property type="evidence" value="ECO:0007669"/>
    <property type="project" value="InterPro"/>
</dbReference>
<evidence type="ECO:0000256" key="4">
    <source>
        <dbReference type="ARBA" id="ARBA00022801"/>
    </source>
</evidence>
<evidence type="ECO:0000256" key="7">
    <source>
        <dbReference type="PROSITE-ProRule" id="PRU01379"/>
    </source>
</evidence>
<comment type="cofactor">
    <cofactor evidence="1">
        <name>Zn(2+)</name>
        <dbReference type="ChEBI" id="CHEBI:29105"/>
    </cofactor>
</comment>
<reference evidence="9" key="1">
    <citation type="journal article" date="2019" name="Nat. Med.">
        <title>A library of human gut bacterial isolates paired with longitudinal multiomics data enables mechanistic microbiome research.</title>
        <authorList>
            <person name="Poyet M."/>
            <person name="Groussin M."/>
            <person name="Gibbons S.M."/>
            <person name="Avila-Pacheco J."/>
            <person name="Jiang X."/>
            <person name="Kearney S.M."/>
            <person name="Perrotta A.R."/>
            <person name="Berdy B."/>
            <person name="Zhao S."/>
            <person name="Lieberman T.D."/>
            <person name="Swanson P.K."/>
            <person name="Smith M."/>
            <person name="Roesemann S."/>
            <person name="Alexander J.E."/>
            <person name="Rich S.A."/>
            <person name="Livny J."/>
            <person name="Vlamakis H."/>
            <person name="Clish C."/>
            <person name="Bullock K."/>
            <person name="Deik A."/>
            <person name="Scott J."/>
            <person name="Pierce K.A."/>
            <person name="Xavier R.J."/>
            <person name="Alm E.J."/>
        </authorList>
    </citation>
    <scope>NUCLEOTIDE SEQUENCE</scope>
    <source>
        <strain evidence="9">BIOML-A179</strain>
    </source>
</reference>
<dbReference type="SUPFAM" id="SSF53187">
    <property type="entry name" value="Zn-dependent exopeptidases"/>
    <property type="match status" value="1"/>
</dbReference>
<evidence type="ECO:0000256" key="5">
    <source>
        <dbReference type="ARBA" id="ARBA00022833"/>
    </source>
</evidence>
<name>A0A6G2CQX4_9FIRM</name>
<dbReference type="PROSITE" id="PS52035">
    <property type="entry name" value="PEPTIDASE_M14"/>
    <property type="match status" value="1"/>
</dbReference>
<proteinExistence type="inferred from homology"/>
<evidence type="ECO:0000259" key="8">
    <source>
        <dbReference type="PROSITE" id="PS52035"/>
    </source>
</evidence>
<dbReference type="RefSeq" id="WP_129821784.1">
    <property type="nucleotide sequence ID" value="NZ_RCYV01000030.1"/>
</dbReference>
<evidence type="ECO:0000256" key="6">
    <source>
        <dbReference type="ARBA" id="ARBA00023049"/>
    </source>
</evidence>
<evidence type="ECO:0000313" key="9">
    <source>
        <dbReference type="EMBL" id="MTL95303.1"/>
    </source>
</evidence>
<comment type="caution">
    <text evidence="9">The sequence shown here is derived from an EMBL/GenBank/DDBJ whole genome shotgun (WGS) entry which is preliminary data.</text>
</comment>
<dbReference type="PANTHER" id="PTHR11705">
    <property type="entry name" value="PROTEASE FAMILY M14 CARBOXYPEPTIDASE A,B"/>
    <property type="match status" value="1"/>
</dbReference>
<dbReference type="Pfam" id="PF00246">
    <property type="entry name" value="Peptidase_M14"/>
    <property type="match status" value="1"/>
</dbReference>
<organism evidence="9">
    <name type="scientific">Turicibacter sanguinis</name>
    <dbReference type="NCBI Taxonomy" id="154288"/>
    <lineage>
        <taxon>Bacteria</taxon>
        <taxon>Bacillati</taxon>
        <taxon>Bacillota</taxon>
        <taxon>Erysipelotrichia</taxon>
        <taxon>Erysipelotrichales</taxon>
        <taxon>Turicibacteraceae</taxon>
        <taxon>Turicibacter</taxon>
    </lineage>
</organism>
<dbReference type="GO" id="GO:0005615">
    <property type="term" value="C:extracellular space"/>
    <property type="evidence" value="ECO:0007669"/>
    <property type="project" value="TreeGrafter"/>
</dbReference>
<feature type="domain" description="Peptidase M14" evidence="8">
    <location>
        <begin position="9"/>
        <end position="371"/>
    </location>
</feature>